<feature type="transmembrane region" description="Helical" evidence="1">
    <location>
        <begin position="27"/>
        <end position="46"/>
    </location>
</feature>
<keyword evidence="3" id="KW-1185">Reference proteome</keyword>
<dbReference type="PANTHER" id="PTHR35335">
    <property type="entry name" value="UPF0716 PROTEIN FXSA"/>
    <property type="match status" value="1"/>
</dbReference>
<dbReference type="PANTHER" id="PTHR35335:SF1">
    <property type="entry name" value="UPF0716 PROTEIN FXSA"/>
    <property type="match status" value="1"/>
</dbReference>
<dbReference type="InterPro" id="IPR007313">
    <property type="entry name" value="FxsA"/>
</dbReference>
<evidence type="ECO:0000313" key="2">
    <source>
        <dbReference type="EMBL" id="PSL44074.1"/>
    </source>
</evidence>
<keyword evidence="1" id="KW-0472">Membrane</keyword>
<dbReference type="GO" id="GO:0016020">
    <property type="term" value="C:membrane"/>
    <property type="evidence" value="ECO:0007669"/>
    <property type="project" value="InterPro"/>
</dbReference>
<dbReference type="EMBL" id="PYAV01000009">
    <property type="protein sequence ID" value="PSL44074.1"/>
    <property type="molecule type" value="Genomic_DNA"/>
</dbReference>
<evidence type="ECO:0000313" key="3">
    <source>
        <dbReference type="Proteomes" id="UP000242310"/>
    </source>
</evidence>
<gene>
    <name evidence="2" type="ORF">B0H94_109136</name>
</gene>
<feature type="transmembrane region" description="Helical" evidence="1">
    <location>
        <begin position="76"/>
        <end position="101"/>
    </location>
</feature>
<dbReference type="Proteomes" id="UP000242310">
    <property type="component" value="Unassembled WGS sequence"/>
</dbReference>
<dbReference type="Pfam" id="PF04186">
    <property type="entry name" value="FxsA"/>
    <property type="match status" value="1"/>
</dbReference>
<proteinExistence type="predicted"/>
<dbReference type="NCBIfam" id="NF008528">
    <property type="entry name" value="PRK11463.1-2"/>
    <property type="match status" value="1"/>
</dbReference>
<comment type="caution">
    <text evidence="2">The sequence shown here is derived from an EMBL/GenBank/DDBJ whole genome shotgun (WGS) entry which is preliminary data.</text>
</comment>
<dbReference type="OrthoDB" id="9792788at2"/>
<keyword evidence="1" id="KW-0812">Transmembrane</keyword>
<evidence type="ECO:0000256" key="1">
    <source>
        <dbReference type="SAM" id="Phobius"/>
    </source>
</evidence>
<keyword evidence="1" id="KW-1133">Transmembrane helix</keyword>
<dbReference type="AlphaFoldDB" id="A0A2P8HCV8"/>
<accession>A0A2P8HCV8</accession>
<name>A0A2P8HCV8_9BACI</name>
<dbReference type="RefSeq" id="WP_106589178.1">
    <property type="nucleotide sequence ID" value="NZ_PYAV01000009.1"/>
</dbReference>
<protein>
    <submittedName>
        <fullName evidence="2">UPF0716 protein FxsA</fullName>
    </submittedName>
</protein>
<reference evidence="2 3" key="1">
    <citation type="submission" date="2018-03" db="EMBL/GenBank/DDBJ databases">
        <title>Genomic Encyclopedia of Type Strains, Phase III (KMG-III): the genomes of soil and plant-associated and newly described type strains.</title>
        <authorList>
            <person name="Whitman W."/>
        </authorList>
    </citation>
    <scope>NUCLEOTIDE SEQUENCE [LARGE SCALE GENOMIC DNA]</scope>
    <source>
        <strain evidence="2 3">CGMCC 1.07653</strain>
    </source>
</reference>
<organism evidence="2 3">
    <name type="scientific">Salsuginibacillus halophilus</name>
    <dbReference type="NCBI Taxonomy" id="517424"/>
    <lineage>
        <taxon>Bacteria</taxon>
        <taxon>Bacillati</taxon>
        <taxon>Bacillota</taxon>
        <taxon>Bacilli</taxon>
        <taxon>Bacillales</taxon>
        <taxon>Bacillaceae</taxon>
        <taxon>Salsuginibacillus</taxon>
    </lineage>
</organism>
<sequence>MGRILLLLLLVVPTVEMIILVAFGQWIGFWPTVAMVVLTGVLGAWLTKREGMQTIRTAQLQMQQGEVPQGLIMDGLCILVGGVVLLTPGFITDVIGFILLLPPTRGYIKAALQRVFQKMIQSGQIIIRRP</sequence>